<keyword evidence="5" id="KW-1185">Reference proteome</keyword>
<dbReference type="AlphaFoldDB" id="A0A0W0WMR5"/>
<evidence type="ECO:0000313" key="5">
    <source>
        <dbReference type="Proteomes" id="UP000054761"/>
    </source>
</evidence>
<feature type="transmembrane region" description="Helical" evidence="2">
    <location>
        <begin position="126"/>
        <end position="146"/>
    </location>
</feature>
<feature type="transmembrane region" description="Helical" evidence="2">
    <location>
        <begin position="99"/>
        <end position="120"/>
    </location>
</feature>
<proteinExistence type="inferred from homology"/>
<gene>
    <name evidence="4" type="primary">capD</name>
    <name evidence="4" type="ORF">Lisr_0335</name>
</gene>
<dbReference type="Gene3D" id="3.40.50.720">
    <property type="entry name" value="NAD(P)-binding Rossmann-like Domain"/>
    <property type="match status" value="2"/>
</dbReference>
<keyword evidence="2" id="KW-1133">Transmembrane helix</keyword>
<dbReference type="Pfam" id="PF02719">
    <property type="entry name" value="Polysacc_synt_2"/>
    <property type="match status" value="1"/>
</dbReference>
<name>A0A0W0WMR5_9GAMM</name>
<feature type="transmembrane region" description="Helical" evidence="2">
    <location>
        <begin position="67"/>
        <end position="87"/>
    </location>
</feature>
<accession>A0A0W0WMR5</accession>
<organism evidence="4 5">
    <name type="scientific">Legionella israelensis</name>
    <dbReference type="NCBI Taxonomy" id="454"/>
    <lineage>
        <taxon>Bacteria</taxon>
        <taxon>Pseudomonadati</taxon>
        <taxon>Pseudomonadota</taxon>
        <taxon>Gammaproteobacteria</taxon>
        <taxon>Legionellales</taxon>
        <taxon>Legionellaceae</taxon>
        <taxon>Legionella</taxon>
    </lineage>
</organism>
<dbReference type="CDD" id="cd05237">
    <property type="entry name" value="UDP_invert_4-6DH_SDR_e"/>
    <property type="match status" value="1"/>
</dbReference>
<dbReference type="STRING" id="454.Lisr_0335"/>
<dbReference type="InterPro" id="IPR003869">
    <property type="entry name" value="Polysac_CapD-like"/>
</dbReference>
<dbReference type="Pfam" id="PF13727">
    <property type="entry name" value="CoA_binding_3"/>
    <property type="match status" value="1"/>
</dbReference>
<dbReference type="InterPro" id="IPR036291">
    <property type="entry name" value="NAD(P)-bd_dom_sf"/>
</dbReference>
<evidence type="ECO:0000259" key="3">
    <source>
        <dbReference type="Pfam" id="PF02719"/>
    </source>
</evidence>
<dbReference type="PANTHER" id="PTHR43318:SF1">
    <property type="entry name" value="POLYSACCHARIDE BIOSYNTHESIS PROTEIN EPSC-RELATED"/>
    <property type="match status" value="1"/>
</dbReference>
<dbReference type="EMBL" id="LNYH01000009">
    <property type="protein sequence ID" value="KTD33627.1"/>
    <property type="molecule type" value="Genomic_DNA"/>
</dbReference>
<dbReference type="Proteomes" id="UP000054761">
    <property type="component" value="Unassembled WGS sequence"/>
</dbReference>
<dbReference type="SUPFAM" id="SSF51735">
    <property type="entry name" value="NAD(P)-binding Rossmann-fold domains"/>
    <property type="match status" value="2"/>
</dbReference>
<sequence length="636" mass="71426">MAALAQKLIGIMIKNIFLFTRKLYAKMPVIIFDISAIPIAWYLAYWLRFNMQPSAADIQYPSFFEGLLILTIVQTACYYYFCVYRGLWRFSSLNDLMRILKAAITATFLVIPVFYSVSIIQNIPRSVLPLYSIVLVTVLCGGRLFMRYYWDKQDRSHLPDDIQKVLIVGAGAAGEWLVRDLKRNKMYLPVGIVDDSPGKKGLEVHGVRVLGKIRELPAIASLQAVDLIFIAIPSARTRTMQRIVSECEKSGVPFRTLPSITALASGRVSVNALRNVNIEDLLGRDQVSLEWNKIAESIVGHKILVTGGGGSIGSELCRQIMNLKPAKLIILENSEFNLYQIEKELNENFPDIPVQSCLASVTDEVAVNYILSEHKPEIVFHAAAYKHVPMLQDQIRTAIYNNIIGTQIVAQASVGIGVRKFILISTDKAVNPTNVMGTTKRVAEIYCQNLNTRVDTQFITVRFGNVLGSAGSVVPLFRKQLEAGGPLTVTHPEIQRYFMTIPEACQLILQAMVSGSGGEIFVLDMGEPIKIRYLAEQMIRLSGKEPGKDIQIKYTGLRPGEKLFEELFHESEQLAPTQHEKLFKAQFRELDWQELTQAMRMLNATCMAHNEEELFVLLKSLVPEFRSDSKTLVDLS</sequence>
<reference evidence="4 5" key="1">
    <citation type="submission" date="2015-11" db="EMBL/GenBank/DDBJ databases">
        <title>Genomic analysis of 38 Legionella species identifies large and diverse effector repertoires.</title>
        <authorList>
            <person name="Burstein D."/>
            <person name="Amaro F."/>
            <person name="Zusman T."/>
            <person name="Lifshitz Z."/>
            <person name="Cohen O."/>
            <person name="Gilbert J.A."/>
            <person name="Pupko T."/>
            <person name="Shuman H.A."/>
            <person name="Segal G."/>
        </authorList>
    </citation>
    <scope>NUCLEOTIDE SEQUENCE [LARGE SCALE GENOMIC DNA]</scope>
    <source>
        <strain evidence="4 5">Bercovier 4</strain>
    </source>
</reference>
<keyword evidence="2" id="KW-0812">Transmembrane</keyword>
<comment type="caution">
    <text evidence="4">The sequence shown here is derived from an EMBL/GenBank/DDBJ whole genome shotgun (WGS) entry which is preliminary data.</text>
</comment>
<dbReference type="InterPro" id="IPR051203">
    <property type="entry name" value="Polysaccharide_Synthase-Rel"/>
</dbReference>
<protein>
    <submittedName>
        <fullName evidence="4">Nucleoside-diphosphate sugar epimerase</fullName>
    </submittedName>
</protein>
<feature type="domain" description="Polysaccharide biosynthesis protein CapD-like" evidence="3">
    <location>
        <begin position="303"/>
        <end position="585"/>
    </location>
</feature>
<comment type="similarity">
    <text evidence="1">Belongs to the polysaccharide synthase family.</text>
</comment>
<keyword evidence="2" id="KW-0472">Membrane</keyword>
<evidence type="ECO:0000256" key="1">
    <source>
        <dbReference type="ARBA" id="ARBA00007430"/>
    </source>
</evidence>
<evidence type="ECO:0000256" key="2">
    <source>
        <dbReference type="SAM" id="Phobius"/>
    </source>
</evidence>
<dbReference type="PANTHER" id="PTHR43318">
    <property type="entry name" value="UDP-N-ACETYLGLUCOSAMINE 4,6-DEHYDRATASE"/>
    <property type="match status" value="1"/>
</dbReference>
<evidence type="ECO:0000313" key="4">
    <source>
        <dbReference type="EMBL" id="KTD33627.1"/>
    </source>
</evidence>
<dbReference type="PATRIC" id="fig|454.4.peg.349"/>
<feature type="transmembrane region" description="Helical" evidence="2">
    <location>
        <begin position="23"/>
        <end position="47"/>
    </location>
</feature>